<keyword evidence="1" id="KW-1133">Transmembrane helix</keyword>
<dbReference type="SUPFAM" id="SSF54427">
    <property type="entry name" value="NTF2-like"/>
    <property type="match status" value="1"/>
</dbReference>
<protein>
    <submittedName>
        <fullName evidence="3">Uncharacterized protein LOC107002912</fullName>
    </submittedName>
</protein>
<name>A0ABM1FGP0_SOLPN</name>
<organism evidence="2 3">
    <name type="scientific">Solanum pennellii</name>
    <name type="common">Tomato</name>
    <name type="synonym">Lycopersicon pennellii</name>
    <dbReference type="NCBI Taxonomy" id="28526"/>
    <lineage>
        <taxon>Eukaryota</taxon>
        <taxon>Viridiplantae</taxon>
        <taxon>Streptophyta</taxon>
        <taxon>Embryophyta</taxon>
        <taxon>Tracheophyta</taxon>
        <taxon>Spermatophyta</taxon>
        <taxon>Magnoliopsida</taxon>
        <taxon>eudicotyledons</taxon>
        <taxon>Gunneridae</taxon>
        <taxon>Pentapetalae</taxon>
        <taxon>asterids</taxon>
        <taxon>lamiids</taxon>
        <taxon>Solanales</taxon>
        <taxon>Solanaceae</taxon>
        <taxon>Solanoideae</taxon>
        <taxon>Solaneae</taxon>
        <taxon>Solanum</taxon>
        <taxon>Solanum subgen. Lycopersicon</taxon>
    </lineage>
</organism>
<accession>A0ABM1FGP0</accession>
<dbReference type="GeneID" id="107002912"/>
<keyword evidence="1" id="KW-0812">Transmembrane</keyword>
<dbReference type="InterPro" id="IPR032710">
    <property type="entry name" value="NTF2-like_dom_sf"/>
</dbReference>
<evidence type="ECO:0000313" key="3">
    <source>
        <dbReference type="RefSeq" id="XP_015056605.2"/>
    </source>
</evidence>
<reference evidence="2" key="1">
    <citation type="journal article" date="2014" name="Nat. Genet.">
        <title>The genome of the stress-tolerant wild tomato species Solanum pennellii.</title>
        <authorList>
            <person name="Bolger A."/>
            <person name="Scossa F."/>
            <person name="Bolger M.E."/>
            <person name="Lanz C."/>
            <person name="Maumus F."/>
            <person name="Tohge T."/>
            <person name="Quesneville H."/>
            <person name="Alseekh S."/>
            <person name="Sorensen I."/>
            <person name="Lichtenstein G."/>
            <person name="Fich E.A."/>
            <person name="Conte M."/>
            <person name="Keller H."/>
            <person name="Schneeberger K."/>
            <person name="Schwacke R."/>
            <person name="Ofner I."/>
            <person name="Vrebalov J."/>
            <person name="Xu Y."/>
            <person name="Osorio S."/>
            <person name="Aflitos S.A."/>
            <person name="Schijlen E."/>
            <person name="Jimenez-Gomez J.M."/>
            <person name="Ryngajllo M."/>
            <person name="Kimura S."/>
            <person name="Kumar R."/>
            <person name="Koenig D."/>
            <person name="Headland L.R."/>
            <person name="Maloof J.N."/>
            <person name="Sinha N."/>
            <person name="van Ham R.C."/>
            <person name="Lankhorst R.K."/>
            <person name="Mao L."/>
            <person name="Vogel A."/>
            <person name="Arsova B."/>
            <person name="Panstruga R."/>
            <person name="Fei Z."/>
            <person name="Rose J.K."/>
            <person name="Zamir D."/>
            <person name="Carrari F."/>
            <person name="Giovannoni J.J."/>
            <person name="Weigel D."/>
            <person name="Usadel B."/>
            <person name="Fernie A.R."/>
        </authorList>
    </citation>
    <scope>NUCLEOTIDE SEQUENCE [LARGE SCALE GENOMIC DNA]</scope>
    <source>
        <strain evidence="2">cv. LA0716</strain>
    </source>
</reference>
<feature type="transmembrane region" description="Helical" evidence="1">
    <location>
        <begin position="269"/>
        <end position="286"/>
    </location>
</feature>
<evidence type="ECO:0000256" key="1">
    <source>
        <dbReference type="SAM" id="Phobius"/>
    </source>
</evidence>
<dbReference type="PANTHER" id="PTHR33698">
    <property type="entry name" value="NUCLEAR TRANSPORT FACTOR 2 (NTF2)-LIKE PROTEIN"/>
    <property type="match status" value="1"/>
</dbReference>
<reference evidence="3" key="2">
    <citation type="submission" date="2025-08" db="UniProtKB">
        <authorList>
            <consortium name="RefSeq"/>
        </authorList>
    </citation>
    <scope>IDENTIFICATION</scope>
</reference>
<gene>
    <name evidence="3" type="primary">LOC107002912</name>
</gene>
<proteinExistence type="predicted"/>
<keyword evidence="2" id="KW-1185">Reference proteome</keyword>
<dbReference type="Gene3D" id="3.10.450.50">
    <property type="match status" value="1"/>
</dbReference>
<sequence>MKKVLYCYLLKKKKCYKYIAKLFHIHTHPIFLKMSSLNISPSTLISNKKFPIIFQEKNSQFSLHQKKNLQLVHDQKYVSSFIQLNQVSYKRNCLFYPLKCNKSDNSENNNPEEDPKAMETVQKLYKAIKNKNLIELSDIIGEECRCISNVASSLQTFYGKEQVIDFFKSIIKLLGNNNFEFVFKPTTHDGTHVGVAWELECGETHIPIVKGFGFYHCHYYQGRMMIRNVEMIMEPLLQIEPLRLKISSFLVRAIQKMTPNILKGKMKEAMKISFMILLFVYFLYLIKNFM</sequence>
<dbReference type="RefSeq" id="XP_015056605.2">
    <property type="nucleotide sequence ID" value="XM_015201119.2"/>
</dbReference>
<dbReference type="Proteomes" id="UP000694930">
    <property type="component" value="Chromosome 11"/>
</dbReference>
<evidence type="ECO:0000313" key="2">
    <source>
        <dbReference type="Proteomes" id="UP000694930"/>
    </source>
</evidence>
<dbReference type="PANTHER" id="PTHR33698:SF6">
    <property type="entry name" value="TRANSMEMBRANE PROTEIN"/>
    <property type="match status" value="1"/>
</dbReference>
<keyword evidence="1" id="KW-0472">Membrane</keyword>